<evidence type="ECO:0000313" key="2">
    <source>
        <dbReference type="Proteomes" id="UP000270296"/>
    </source>
</evidence>
<sequence>MQKLCLRRSWSIFAVEEAERPLHGMAKRSRRRLVTSCGGML</sequence>
<protein>
    <submittedName>
        <fullName evidence="1 3">Uncharacterized protein</fullName>
    </submittedName>
</protein>
<dbReference type="Proteomes" id="UP000270296">
    <property type="component" value="Unassembled WGS sequence"/>
</dbReference>
<name>A0A183IG95_9BILA</name>
<proteinExistence type="predicted"/>
<accession>A0A183IG95</accession>
<evidence type="ECO:0000313" key="3">
    <source>
        <dbReference type="WBParaSite" id="SBAD_0000276901-mRNA-1"/>
    </source>
</evidence>
<evidence type="ECO:0000313" key="1">
    <source>
        <dbReference type="EMBL" id="VDO98400.1"/>
    </source>
</evidence>
<reference evidence="1 2" key="2">
    <citation type="submission" date="2018-11" db="EMBL/GenBank/DDBJ databases">
        <authorList>
            <consortium name="Pathogen Informatics"/>
        </authorList>
    </citation>
    <scope>NUCLEOTIDE SEQUENCE [LARGE SCALE GENOMIC DNA]</scope>
</reference>
<dbReference type="EMBL" id="UZAM01007328">
    <property type="protein sequence ID" value="VDO98400.1"/>
    <property type="molecule type" value="Genomic_DNA"/>
</dbReference>
<keyword evidence="2" id="KW-1185">Reference proteome</keyword>
<reference evidence="3" key="1">
    <citation type="submission" date="2016-06" db="UniProtKB">
        <authorList>
            <consortium name="WormBaseParasite"/>
        </authorList>
    </citation>
    <scope>IDENTIFICATION</scope>
</reference>
<dbReference type="AlphaFoldDB" id="A0A183IG95"/>
<dbReference type="WBParaSite" id="SBAD_0000276901-mRNA-1">
    <property type="protein sequence ID" value="SBAD_0000276901-mRNA-1"/>
    <property type="gene ID" value="SBAD_0000276901"/>
</dbReference>
<gene>
    <name evidence="1" type="ORF">SBAD_LOCUS2639</name>
</gene>
<organism evidence="3">
    <name type="scientific">Soboliphyme baturini</name>
    <dbReference type="NCBI Taxonomy" id="241478"/>
    <lineage>
        <taxon>Eukaryota</taxon>
        <taxon>Metazoa</taxon>
        <taxon>Ecdysozoa</taxon>
        <taxon>Nematoda</taxon>
        <taxon>Enoplea</taxon>
        <taxon>Dorylaimia</taxon>
        <taxon>Dioctophymatida</taxon>
        <taxon>Dioctophymatoidea</taxon>
        <taxon>Soboliphymatidae</taxon>
        <taxon>Soboliphyme</taxon>
    </lineage>
</organism>